<dbReference type="PRINTS" id="PR00080">
    <property type="entry name" value="SDRFAMILY"/>
</dbReference>
<dbReference type="CDD" id="cd05233">
    <property type="entry name" value="SDR_c"/>
    <property type="match status" value="1"/>
</dbReference>
<dbReference type="OrthoDB" id="9810734at2"/>
<dbReference type="RefSeq" id="WP_101074089.1">
    <property type="nucleotide sequence ID" value="NZ_PISP01000005.1"/>
</dbReference>
<dbReference type="GO" id="GO:0016491">
    <property type="term" value="F:oxidoreductase activity"/>
    <property type="evidence" value="ECO:0007669"/>
    <property type="project" value="UniProtKB-KW"/>
</dbReference>
<protein>
    <submittedName>
        <fullName evidence="4">SDR family oxidoreductase</fullName>
    </submittedName>
</protein>
<evidence type="ECO:0000256" key="1">
    <source>
        <dbReference type="ARBA" id="ARBA00006484"/>
    </source>
</evidence>
<comment type="caution">
    <text evidence="4">The sequence shown here is derived from an EMBL/GenBank/DDBJ whole genome shotgun (WGS) entry which is preliminary data.</text>
</comment>
<dbReference type="InterPro" id="IPR036291">
    <property type="entry name" value="NAD(P)-bd_dom_sf"/>
</dbReference>
<comment type="similarity">
    <text evidence="1 3">Belongs to the short-chain dehydrogenases/reductases (SDR) family.</text>
</comment>
<dbReference type="PRINTS" id="PR00081">
    <property type="entry name" value="GDHRDH"/>
</dbReference>
<keyword evidence="5" id="KW-1185">Reference proteome</keyword>
<name>A0A2N0VFB6_9BACT</name>
<keyword evidence="2" id="KW-0560">Oxidoreductase</keyword>
<dbReference type="Gene3D" id="3.40.50.720">
    <property type="entry name" value="NAD(P)-binding Rossmann-like Domain"/>
    <property type="match status" value="1"/>
</dbReference>
<organism evidence="4 5">
    <name type="scientific">Rhodohalobacter barkolensis</name>
    <dbReference type="NCBI Taxonomy" id="2053187"/>
    <lineage>
        <taxon>Bacteria</taxon>
        <taxon>Pseudomonadati</taxon>
        <taxon>Balneolota</taxon>
        <taxon>Balneolia</taxon>
        <taxon>Balneolales</taxon>
        <taxon>Balneolaceae</taxon>
        <taxon>Rhodohalobacter</taxon>
    </lineage>
</organism>
<dbReference type="InterPro" id="IPR002347">
    <property type="entry name" value="SDR_fam"/>
</dbReference>
<gene>
    <name evidence="4" type="ORF">CWD77_13370</name>
</gene>
<proteinExistence type="inferred from homology"/>
<dbReference type="Pfam" id="PF00106">
    <property type="entry name" value="adh_short"/>
    <property type="match status" value="1"/>
</dbReference>
<accession>A0A2N0VFB6</accession>
<dbReference type="EMBL" id="PISP01000005">
    <property type="protein sequence ID" value="PKD42838.1"/>
    <property type="molecule type" value="Genomic_DNA"/>
</dbReference>
<dbReference type="PANTHER" id="PTHR43669:SF3">
    <property type="entry name" value="ALCOHOL DEHYDROGENASE, PUTATIVE (AFU_ORTHOLOGUE AFUA_3G03445)-RELATED"/>
    <property type="match status" value="1"/>
</dbReference>
<dbReference type="SUPFAM" id="SSF51735">
    <property type="entry name" value="NAD(P)-binding Rossmann-fold domains"/>
    <property type="match status" value="1"/>
</dbReference>
<sequence>MEDQVVLIVGGSGGIGKASADLFAKAGAKVVLAARDKAKAEEKAKEINDNGGEAFAIEVNVTDLGSVSDMAREVNENLGEIDVLVNAFGLGLIQPLLDIKPDDAKEVFDVNVYGTFLVTQTIARYMATAKKGRIIMFPGILGKAVMRNTSVYSASKFAVTGFTKALVEENKRSGIKFSLLFLGGVATDFWENPNIDMRVQKDKMLTPQQVAKAVYYSASQPDDSVLNEITIQPESHQMV</sequence>
<evidence type="ECO:0000256" key="2">
    <source>
        <dbReference type="ARBA" id="ARBA00023002"/>
    </source>
</evidence>
<reference evidence="4 5" key="1">
    <citation type="submission" date="2017-11" db="EMBL/GenBank/DDBJ databases">
        <title>Rhodohalobacter 15182 sp. nov., isolated from a salt lake.</title>
        <authorList>
            <person name="Han S."/>
        </authorList>
    </citation>
    <scope>NUCLEOTIDE SEQUENCE [LARGE SCALE GENOMIC DNA]</scope>
    <source>
        <strain evidence="4 5">15182</strain>
    </source>
</reference>
<evidence type="ECO:0000256" key="3">
    <source>
        <dbReference type="RuleBase" id="RU000363"/>
    </source>
</evidence>
<evidence type="ECO:0000313" key="4">
    <source>
        <dbReference type="EMBL" id="PKD42838.1"/>
    </source>
</evidence>
<dbReference type="AlphaFoldDB" id="A0A2N0VFB6"/>
<dbReference type="PANTHER" id="PTHR43669">
    <property type="entry name" value="5-KETO-D-GLUCONATE 5-REDUCTASE"/>
    <property type="match status" value="1"/>
</dbReference>
<dbReference type="Proteomes" id="UP000233398">
    <property type="component" value="Unassembled WGS sequence"/>
</dbReference>
<evidence type="ECO:0000313" key="5">
    <source>
        <dbReference type="Proteomes" id="UP000233398"/>
    </source>
</evidence>